<dbReference type="EC" id="6.5.1.1" evidence="1"/>
<feature type="domain" description="DNA ligase ATP-dependent C-terminal" evidence="2">
    <location>
        <begin position="24"/>
        <end position="88"/>
    </location>
</feature>
<proteinExistence type="predicted"/>
<evidence type="ECO:0000313" key="4">
    <source>
        <dbReference type="Proteomes" id="UP000198953"/>
    </source>
</evidence>
<dbReference type="CDD" id="cd07971">
    <property type="entry name" value="OBF_DNA_ligase_LigD"/>
    <property type="match status" value="1"/>
</dbReference>
<evidence type="ECO:0000256" key="1">
    <source>
        <dbReference type="ARBA" id="ARBA00012727"/>
    </source>
</evidence>
<dbReference type="AlphaFoldDB" id="A0A1H7H4N1"/>
<dbReference type="GO" id="GO:0003910">
    <property type="term" value="F:DNA ligase (ATP) activity"/>
    <property type="evidence" value="ECO:0007669"/>
    <property type="project" value="UniProtKB-EC"/>
</dbReference>
<keyword evidence="3" id="KW-0436">Ligase</keyword>
<dbReference type="Proteomes" id="UP000198953">
    <property type="component" value="Unassembled WGS sequence"/>
</dbReference>
<dbReference type="GO" id="GO:0006310">
    <property type="term" value="P:DNA recombination"/>
    <property type="evidence" value="ECO:0007669"/>
    <property type="project" value="InterPro"/>
</dbReference>
<name>A0A1H7H4N1_9ACTN</name>
<accession>A0A1H7H4N1</accession>
<dbReference type="InterPro" id="IPR012309">
    <property type="entry name" value="DNA_ligase_ATP-dep_C"/>
</dbReference>
<evidence type="ECO:0000259" key="2">
    <source>
        <dbReference type="Pfam" id="PF04679"/>
    </source>
</evidence>
<organism evidence="3 4">
    <name type="scientific">Nonomuraea pusilla</name>
    <dbReference type="NCBI Taxonomy" id="46177"/>
    <lineage>
        <taxon>Bacteria</taxon>
        <taxon>Bacillati</taxon>
        <taxon>Actinomycetota</taxon>
        <taxon>Actinomycetes</taxon>
        <taxon>Streptosporangiales</taxon>
        <taxon>Streptosporangiaceae</taxon>
        <taxon>Nonomuraea</taxon>
    </lineage>
</organism>
<dbReference type="STRING" id="46177.SAMN05660976_00583"/>
<dbReference type="InterPro" id="IPR012340">
    <property type="entry name" value="NA-bd_OB-fold"/>
</dbReference>
<keyword evidence="4" id="KW-1185">Reference proteome</keyword>
<sequence>MIGGWKPGKGRRSGGIGSLAMGVFTDEGLDLLHRPPLPLETPCRPFAGPVPWRNRWVRPEPVGEVTYTMWTDERRLRHPVWRGLRPDRIPAEVRR</sequence>
<evidence type="ECO:0000313" key="3">
    <source>
        <dbReference type="EMBL" id="SEK45271.1"/>
    </source>
</evidence>
<dbReference type="SUPFAM" id="SSF50249">
    <property type="entry name" value="Nucleic acid-binding proteins"/>
    <property type="match status" value="1"/>
</dbReference>
<dbReference type="Pfam" id="PF04679">
    <property type="entry name" value="DNA_ligase_A_C"/>
    <property type="match status" value="1"/>
</dbReference>
<dbReference type="GO" id="GO:0006281">
    <property type="term" value="P:DNA repair"/>
    <property type="evidence" value="ECO:0007669"/>
    <property type="project" value="InterPro"/>
</dbReference>
<protein>
    <recommendedName>
        <fullName evidence="1">DNA ligase (ATP)</fullName>
        <ecNumber evidence="1">6.5.1.1</ecNumber>
    </recommendedName>
</protein>
<gene>
    <name evidence="3" type="ORF">SAMN05660976_00583</name>
</gene>
<dbReference type="Gene3D" id="2.40.50.140">
    <property type="entry name" value="Nucleic acid-binding proteins"/>
    <property type="match status" value="1"/>
</dbReference>
<dbReference type="EMBL" id="FOBF01000001">
    <property type="protein sequence ID" value="SEK45271.1"/>
    <property type="molecule type" value="Genomic_DNA"/>
</dbReference>
<reference evidence="3 4" key="1">
    <citation type="submission" date="2016-10" db="EMBL/GenBank/DDBJ databases">
        <authorList>
            <person name="de Groot N.N."/>
        </authorList>
    </citation>
    <scope>NUCLEOTIDE SEQUENCE [LARGE SCALE GENOMIC DNA]</scope>
    <source>
        <strain evidence="3 4">DSM 43357</strain>
    </source>
</reference>